<accession>A0A7Z0GN86</accession>
<feature type="compositionally biased region" description="Acidic residues" evidence="1">
    <location>
        <begin position="214"/>
        <end position="237"/>
    </location>
</feature>
<dbReference type="EMBL" id="JACCFY010000001">
    <property type="protein sequence ID" value="NYJ79125.1"/>
    <property type="molecule type" value="Genomic_DNA"/>
</dbReference>
<dbReference type="InterPro" id="IPR027417">
    <property type="entry name" value="P-loop_NTPase"/>
</dbReference>
<evidence type="ECO:0000256" key="1">
    <source>
        <dbReference type="SAM" id="MobiDB-lite"/>
    </source>
</evidence>
<dbReference type="Gene3D" id="3.40.50.300">
    <property type="entry name" value="P-loop containing nucleotide triphosphate hydrolases"/>
    <property type="match status" value="1"/>
</dbReference>
<dbReference type="RefSeq" id="WP_179542391.1">
    <property type="nucleotide sequence ID" value="NZ_BAAALL010000001.1"/>
</dbReference>
<sequence length="286" mass="30699">MLRLQDVAFDGHRGRILDPTSFSAADGALSGLQASTSLARTSLALISSGRMVPDQGTVLLDDVEDLRALRHRTALVDSPGITAPEHHMTVKNVVSESLALRPLRSRVGREARRIGVRAWLAEHEAEDIAGDRIDTLEPLRRLGLLIELAFSDPAVRFAVVDSPDRHDVDIDELADFLSDRCDFDSGRSLLALLETPPVREDITCAFAGHHDEPPSADEESTAGVEGVDEGGPEDELVEDHALEQLAEDTPADEAPLADASAEDVPAEDAAAAAQKGDLDDLLEGKE</sequence>
<feature type="region of interest" description="Disordered" evidence="1">
    <location>
        <begin position="207"/>
        <end position="286"/>
    </location>
</feature>
<gene>
    <name evidence="2" type="ORF">HNR09_002536</name>
</gene>
<name>A0A7Z0GN86_9MICC</name>
<organism evidence="2 3">
    <name type="scientific">Nesterenkonia xinjiangensis</name>
    <dbReference type="NCBI Taxonomy" id="225327"/>
    <lineage>
        <taxon>Bacteria</taxon>
        <taxon>Bacillati</taxon>
        <taxon>Actinomycetota</taxon>
        <taxon>Actinomycetes</taxon>
        <taxon>Micrococcales</taxon>
        <taxon>Micrococcaceae</taxon>
        <taxon>Nesterenkonia</taxon>
    </lineage>
</organism>
<feature type="compositionally biased region" description="Basic and acidic residues" evidence="1">
    <location>
        <begin position="276"/>
        <end position="286"/>
    </location>
</feature>
<protein>
    <recommendedName>
        <fullName evidence="4">ABC transporter</fullName>
    </recommendedName>
</protein>
<dbReference type="AlphaFoldDB" id="A0A7Z0GN86"/>
<evidence type="ECO:0000313" key="3">
    <source>
        <dbReference type="Proteomes" id="UP000535437"/>
    </source>
</evidence>
<evidence type="ECO:0000313" key="2">
    <source>
        <dbReference type="EMBL" id="NYJ79125.1"/>
    </source>
</evidence>
<keyword evidence="3" id="KW-1185">Reference proteome</keyword>
<dbReference type="Proteomes" id="UP000535437">
    <property type="component" value="Unassembled WGS sequence"/>
</dbReference>
<evidence type="ECO:0008006" key="4">
    <source>
        <dbReference type="Google" id="ProtNLM"/>
    </source>
</evidence>
<proteinExistence type="predicted"/>
<reference evidence="2 3" key="1">
    <citation type="submission" date="2020-07" db="EMBL/GenBank/DDBJ databases">
        <title>Sequencing the genomes of 1000 actinobacteria strains.</title>
        <authorList>
            <person name="Klenk H.-P."/>
        </authorList>
    </citation>
    <scope>NUCLEOTIDE SEQUENCE [LARGE SCALE GENOMIC DNA]</scope>
    <source>
        <strain evidence="2 3">DSM 15475</strain>
    </source>
</reference>
<comment type="caution">
    <text evidence="2">The sequence shown here is derived from an EMBL/GenBank/DDBJ whole genome shotgun (WGS) entry which is preliminary data.</text>
</comment>